<name>A0ACC3SLR5_9PEZI</name>
<protein>
    <submittedName>
        <fullName evidence="1">Uncharacterized protein</fullName>
    </submittedName>
</protein>
<proteinExistence type="predicted"/>
<accession>A0ACC3SLR5</accession>
<dbReference type="Proteomes" id="UP001320706">
    <property type="component" value="Unassembled WGS sequence"/>
</dbReference>
<sequence>MATEHVSTERPWYQHITIDLLILVLRRTLFHPFVAWMLPLSLLAQGTPYQRLSFLLTTAYASFLTLLYILGAVNHRIAYGAPRKMHWEEEVVVITGGSSGLGRVIADMYLMRGVTVAVLDVNPFYEGREDEEEGKNIHWFRCDVGDPEYIEKAKVLIEEQLGTPTVLINNAGIVNGLPLLSLPFSAIEKNFRINLLAQYATIQAFLPSMLRRASGGTIVTISSVLGHLGASHLSDYTAAKAGLFAMHASLCAELAALSAAPDAPAGAKTIKTILVKPGQLSTPLFRGVQTPSNFFGPVVEPVELAKEIVGMIDAGESGELAMPFYARWIEWMTVLPAGLQRVVRWASAIDRAMLSFDGKVIDGPSKKSQ</sequence>
<reference evidence="1" key="1">
    <citation type="submission" date="2024-02" db="EMBL/GenBank/DDBJ databases">
        <title>Metagenome Assembled Genome of Zalaria obscura JY119.</title>
        <authorList>
            <person name="Vighnesh L."/>
            <person name="Jagadeeshwari U."/>
            <person name="Venkata Ramana C."/>
            <person name="Sasikala C."/>
        </authorList>
    </citation>
    <scope>NUCLEOTIDE SEQUENCE</scope>
    <source>
        <strain evidence="1">JY119</strain>
    </source>
</reference>
<dbReference type="EMBL" id="JAMKPW020000005">
    <property type="protein sequence ID" value="KAK8217499.1"/>
    <property type="molecule type" value="Genomic_DNA"/>
</dbReference>
<keyword evidence="2" id="KW-1185">Reference proteome</keyword>
<evidence type="ECO:0000313" key="1">
    <source>
        <dbReference type="EMBL" id="KAK8217499.1"/>
    </source>
</evidence>
<comment type="caution">
    <text evidence="1">The sequence shown here is derived from an EMBL/GenBank/DDBJ whole genome shotgun (WGS) entry which is preliminary data.</text>
</comment>
<organism evidence="1 2">
    <name type="scientific">Zalaria obscura</name>
    <dbReference type="NCBI Taxonomy" id="2024903"/>
    <lineage>
        <taxon>Eukaryota</taxon>
        <taxon>Fungi</taxon>
        <taxon>Dikarya</taxon>
        <taxon>Ascomycota</taxon>
        <taxon>Pezizomycotina</taxon>
        <taxon>Dothideomycetes</taxon>
        <taxon>Dothideomycetidae</taxon>
        <taxon>Dothideales</taxon>
        <taxon>Zalariaceae</taxon>
        <taxon>Zalaria</taxon>
    </lineage>
</organism>
<evidence type="ECO:0000313" key="2">
    <source>
        <dbReference type="Proteomes" id="UP001320706"/>
    </source>
</evidence>
<gene>
    <name evidence="1" type="ORF">M8818_001257</name>
</gene>